<dbReference type="RefSeq" id="WP_406788246.1">
    <property type="nucleotide sequence ID" value="NZ_JBJIAA010000011.1"/>
</dbReference>
<comment type="similarity">
    <text evidence="2 3">Belongs to the pyridoxal phosphate-binding protein YggS/PROSC family.</text>
</comment>
<dbReference type="Gene3D" id="3.20.20.10">
    <property type="entry name" value="Alanine racemase"/>
    <property type="match status" value="1"/>
</dbReference>
<feature type="domain" description="Alanine racemase N-terminal" evidence="4">
    <location>
        <begin position="3"/>
        <end position="216"/>
    </location>
</feature>
<sequence length="220" mass="25269">MSIAENLDKIRESIPEYVNLVAVSKTKPIADIKEAYDLGIRDFGENKVQEFLTKYEKFGNDIRWHFIGHLQVNKVKYIVGKVFLIHSLDSVKLLKELEKRYSKENLYANALIEINIGREESKSGILLENLDELLKECENCNNVKIKGLMTVIPIGDEESNKKYFSQMKNLFEKLKSMNLKNIEMKYLSMGMTGDYKTAISKGANVVRIGQGIFGKRDYSK</sequence>
<feature type="modified residue" description="N6-(pyridoxal phosphate)lysine" evidence="2">
    <location>
        <position position="25"/>
    </location>
</feature>
<dbReference type="PANTHER" id="PTHR10146:SF14">
    <property type="entry name" value="PYRIDOXAL PHOSPHATE HOMEOSTASIS PROTEIN"/>
    <property type="match status" value="1"/>
</dbReference>
<dbReference type="PIRSF" id="PIRSF004848">
    <property type="entry name" value="YBL036c_PLPDEIII"/>
    <property type="match status" value="1"/>
</dbReference>
<dbReference type="PROSITE" id="PS01211">
    <property type="entry name" value="UPF0001"/>
    <property type="match status" value="1"/>
</dbReference>
<dbReference type="NCBIfam" id="TIGR00044">
    <property type="entry name" value="YggS family pyridoxal phosphate-dependent enzyme"/>
    <property type="match status" value="1"/>
</dbReference>
<organism evidence="5 6">
    <name type="scientific">Clostridium neuense</name>
    <dbReference type="NCBI Taxonomy" id="1728934"/>
    <lineage>
        <taxon>Bacteria</taxon>
        <taxon>Bacillati</taxon>
        <taxon>Bacillota</taxon>
        <taxon>Clostridia</taxon>
        <taxon>Eubacteriales</taxon>
        <taxon>Clostridiaceae</taxon>
        <taxon>Clostridium</taxon>
    </lineage>
</organism>
<dbReference type="EMBL" id="JBJIAA010000011">
    <property type="protein sequence ID" value="MFL0251594.1"/>
    <property type="molecule type" value="Genomic_DNA"/>
</dbReference>
<evidence type="ECO:0000313" key="6">
    <source>
        <dbReference type="Proteomes" id="UP001623592"/>
    </source>
</evidence>
<dbReference type="SUPFAM" id="SSF51419">
    <property type="entry name" value="PLP-binding barrel"/>
    <property type="match status" value="1"/>
</dbReference>
<reference evidence="5 6" key="1">
    <citation type="submission" date="2024-11" db="EMBL/GenBank/DDBJ databases">
        <authorList>
            <person name="Heng Y.C."/>
            <person name="Lim A.C.H."/>
            <person name="Lee J.K.Y."/>
            <person name="Kittelmann S."/>
        </authorList>
    </citation>
    <scope>NUCLEOTIDE SEQUENCE [LARGE SCALE GENOMIC DNA]</scope>
    <source>
        <strain evidence="5 6">WILCCON 0114</strain>
    </source>
</reference>
<dbReference type="Pfam" id="PF01168">
    <property type="entry name" value="Ala_racemase_N"/>
    <property type="match status" value="1"/>
</dbReference>
<keyword evidence="6" id="KW-1185">Reference proteome</keyword>
<dbReference type="InterPro" id="IPR029066">
    <property type="entry name" value="PLP-binding_barrel"/>
</dbReference>
<evidence type="ECO:0000256" key="3">
    <source>
        <dbReference type="RuleBase" id="RU004514"/>
    </source>
</evidence>
<comment type="function">
    <text evidence="2">Pyridoxal 5'-phosphate (PLP)-binding protein, which is involved in PLP homeostasis.</text>
</comment>
<dbReference type="InterPro" id="IPR001608">
    <property type="entry name" value="Ala_racemase_N"/>
</dbReference>
<dbReference type="CDD" id="cd00635">
    <property type="entry name" value="PLPDE_III_YBL036c_like"/>
    <property type="match status" value="1"/>
</dbReference>
<protein>
    <recommendedName>
        <fullName evidence="2">Pyridoxal phosphate homeostasis protein</fullName>
        <shortName evidence="2">PLP homeostasis protein</shortName>
    </recommendedName>
</protein>
<dbReference type="PANTHER" id="PTHR10146">
    <property type="entry name" value="PROLINE SYNTHETASE CO-TRANSCRIBED BACTERIAL HOMOLOG PROTEIN"/>
    <property type="match status" value="1"/>
</dbReference>
<proteinExistence type="inferred from homology"/>
<dbReference type="InterPro" id="IPR011078">
    <property type="entry name" value="PyrdxlP_homeostasis"/>
</dbReference>
<evidence type="ECO:0000313" key="5">
    <source>
        <dbReference type="EMBL" id="MFL0251594.1"/>
    </source>
</evidence>
<gene>
    <name evidence="5" type="ORF">ACJDT4_14320</name>
</gene>
<accession>A0ABW8TKY1</accession>
<dbReference type="HAMAP" id="MF_02087">
    <property type="entry name" value="PLP_homeostasis"/>
    <property type="match status" value="1"/>
</dbReference>
<keyword evidence="1 2" id="KW-0663">Pyridoxal phosphate</keyword>
<comment type="caution">
    <text evidence="5">The sequence shown here is derived from an EMBL/GenBank/DDBJ whole genome shotgun (WGS) entry which is preliminary data.</text>
</comment>
<evidence type="ECO:0000256" key="2">
    <source>
        <dbReference type="HAMAP-Rule" id="MF_02087"/>
    </source>
</evidence>
<evidence type="ECO:0000256" key="1">
    <source>
        <dbReference type="ARBA" id="ARBA00022898"/>
    </source>
</evidence>
<dbReference type="Proteomes" id="UP001623592">
    <property type="component" value="Unassembled WGS sequence"/>
</dbReference>
<evidence type="ECO:0000259" key="4">
    <source>
        <dbReference type="Pfam" id="PF01168"/>
    </source>
</evidence>
<name>A0ABW8TKY1_9CLOT</name>